<dbReference type="SMART" id="SM00184">
    <property type="entry name" value="RING"/>
    <property type="match status" value="1"/>
</dbReference>
<keyword evidence="7" id="KW-0862">Zinc</keyword>
<dbReference type="Proteomes" id="UP000012960">
    <property type="component" value="Unplaced"/>
</dbReference>
<feature type="region of interest" description="Disordered" evidence="9">
    <location>
        <begin position="131"/>
        <end position="154"/>
    </location>
</feature>
<name>A0A804II39_MUSAM</name>
<dbReference type="SUPFAM" id="SSF57850">
    <property type="entry name" value="RING/U-box"/>
    <property type="match status" value="1"/>
</dbReference>
<proteinExistence type="predicted"/>
<feature type="region of interest" description="Disordered" evidence="9">
    <location>
        <begin position="58"/>
        <end position="100"/>
    </location>
</feature>
<keyword evidence="12" id="KW-1185">Reference proteome</keyword>
<dbReference type="OrthoDB" id="8062037at2759"/>
<evidence type="ECO:0000256" key="2">
    <source>
        <dbReference type="ARBA" id="ARBA00012483"/>
    </source>
</evidence>
<evidence type="ECO:0000256" key="3">
    <source>
        <dbReference type="ARBA" id="ARBA00022679"/>
    </source>
</evidence>
<protein>
    <recommendedName>
        <fullName evidence="2">RING-type E3 ubiquitin transferase</fullName>
        <ecNumber evidence="2">2.3.2.27</ecNumber>
    </recommendedName>
</protein>
<dbReference type="Gramene" id="Ma03_t30580.1">
    <property type="protein sequence ID" value="Ma03_p30580.1"/>
    <property type="gene ID" value="Ma03_g30580"/>
</dbReference>
<dbReference type="Pfam" id="PF13639">
    <property type="entry name" value="zf-RING_2"/>
    <property type="match status" value="1"/>
</dbReference>
<dbReference type="EC" id="2.3.2.27" evidence="2"/>
<dbReference type="InterPro" id="IPR013083">
    <property type="entry name" value="Znf_RING/FYVE/PHD"/>
</dbReference>
<evidence type="ECO:0000256" key="1">
    <source>
        <dbReference type="ARBA" id="ARBA00000900"/>
    </source>
</evidence>
<evidence type="ECO:0000256" key="6">
    <source>
        <dbReference type="ARBA" id="ARBA00022786"/>
    </source>
</evidence>
<dbReference type="PANTHER" id="PTHR22937:SF122">
    <property type="entry name" value="RING-TYPE E3 UBIQUITIN TRANSFERASE"/>
    <property type="match status" value="1"/>
</dbReference>
<evidence type="ECO:0000256" key="9">
    <source>
        <dbReference type="SAM" id="MobiDB-lite"/>
    </source>
</evidence>
<dbReference type="InterPro" id="IPR001841">
    <property type="entry name" value="Znf_RING"/>
</dbReference>
<dbReference type="FunCoup" id="A0A804II39">
    <property type="interactions" value="1936"/>
</dbReference>
<keyword evidence="4" id="KW-0479">Metal-binding</keyword>
<evidence type="ECO:0000256" key="8">
    <source>
        <dbReference type="PROSITE-ProRule" id="PRU00175"/>
    </source>
</evidence>
<organism evidence="11 12">
    <name type="scientific">Musa acuminata subsp. malaccensis</name>
    <name type="common">Wild banana</name>
    <name type="synonym">Musa malaccensis</name>
    <dbReference type="NCBI Taxonomy" id="214687"/>
    <lineage>
        <taxon>Eukaryota</taxon>
        <taxon>Viridiplantae</taxon>
        <taxon>Streptophyta</taxon>
        <taxon>Embryophyta</taxon>
        <taxon>Tracheophyta</taxon>
        <taxon>Spermatophyta</taxon>
        <taxon>Magnoliopsida</taxon>
        <taxon>Liliopsida</taxon>
        <taxon>Zingiberales</taxon>
        <taxon>Musaceae</taxon>
        <taxon>Musa</taxon>
    </lineage>
</organism>
<evidence type="ECO:0000313" key="11">
    <source>
        <dbReference type="EnsemblPlants" id="Ma03_p30580.1"/>
    </source>
</evidence>
<dbReference type="InterPro" id="IPR045191">
    <property type="entry name" value="MBR1/2-like"/>
</dbReference>
<keyword evidence="6" id="KW-0833">Ubl conjugation pathway</keyword>
<evidence type="ECO:0000256" key="4">
    <source>
        <dbReference type="ARBA" id="ARBA00022723"/>
    </source>
</evidence>
<evidence type="ECO:0000256" key="5">
    <source>
        <dbReference type="ARBA" id="ARBA00022771"/>
    </source>
</evidence>
<accession>A0A804II39</accession>
<evidence type="ECO:0000259" key="10">
    <source>
        <dbReference type="PROSITE" id="PS50089"/>
    </source>
</evidence>
<dbReference type="GeneID" id="103980085"/>
<keyword evidence="5 8" id="KW-0863">Zinc-finger</keyword>
<dbReference type="GO" id="GO:0008270">
    <property type="term" value="F:zinc ion binding"/>
    <property type="evidence" value="ECO:0007669"/>
    <property type="project" value="UniProtKB-KW"/>
</dbReference>
<reference evidence="11" key="1">
    <citation type="submission" date="2021-05" db="UniProtKB">
        <authorList>
            <consortium name="EnsemblPlants"/>
        </authorList>
    </citation>
    <scope>IDENTIFICATION</scope>
    <source>
        <strain evidence="11">subsp. malaccensis</strain>
    </source>
</reference>
<dbReference type="OMA" id="WDDTSKH"/>
<feature type="domain" description="RING-type" evidence="10">
    <location>
        <begin position="333"/>
        <end position="374"/>
    </location>
</feature>
<dbReference type="EnsemblPlants" id="Ma03_t30580.1">
    <property type="protein sequence ID" value="Ma03_p30580.1"/>
    <property type="gene ID" value="Ma03_g30580"/>
</dbReference>
<keyword evidence="3" id="KW-0808">Transferase</keyword>
<comment type="catalytic activity">
    <reaction evidence="1">
        <text>S-ubiquitinyl-[E2 ubiquitin-conjugating enzyme]-L-cysteine + [acceptor protein]-L-lysine = [E2 ubiquitin-conjugating enzyme]-L-cysteine + N(6)-ubiquitinyl-[acceptor protein]-L-lysine.</text>
        <dbReference type="EC" id="2.3.2.27"/>
    </reaction>
</comment>
<evidence type="ECO:0000313" key="12">
    <source>
        <dbReference type="Proteomes" id="UP000012960"/>
    </source>
</evidence>
<dbReference type="PROSITE" id="PS50089">
    <property type="entry name" value="ZF_RING_2"/>
    <property type="match status" value="1"/>
</dbReference>
<evidence type="ECO:0000256" key="7">
    <source>
        <dbReference type="ARBA" id="ARBA00022833"/>
    </source>
</evidence>
<dbReference type="AlphaFoldDB" id="A0A804II39"/>
<dbReference type="FunFam" id="3.30.40.10:FF:000451">
    <property type="entry name" value="E3 ubiquitin-protein ligase rnf12-A"/>
    <property type="match status" value="1"/>
</dbReference>
<dbReference type="GO" id="GO:0061630">
    <property type="term" value="F:ubiquitin protein ligase activity"/>
    <property type="evidence" value="ECO:0000318"/>
    <property type="project" value="GO_Central"/>
</dbReference>
<dbReference type="InParanoid" id="A0A804II39"/>
<dbReference type="Gene3D" id="3.30.40.10">
    <property type="entry name" value="Zinc/RING finger domain, C3HC4 (zinc finger)"/>
    <property type="match status" value="1"/>
</dbReference>
<sequence length="380" mass="42550">MSPSHSLSFYLFICLSLPYSSTPFQPNILLFLLPTLLPNRIVLWCGLPWRPLTPFRRRQPAAASGTSSLIPPSPSSPRPHRAADWNPLIAPPPPQPPRKKKGLAAAAFRGLGCASASASQAYAPAAAAAVRSSADWQGKRPRRRREKKKAERKNQAIGDVWCAPGMPFAAEASVDCVVAHQPMVSRGRPDAAERIHRERPYFPRRVGHREEISTFMDSPPVLDTPFFGPDLFPSGHLRHLRGFHRAPGGLEELMMFQTRILLGGGLDVYDRFREWRLDVDNMSYEELLELGDKIGSVSTGLREEEIARSLRKIKHSVFDASARHLATEIERKCSICQEEYEANDETGRLECGHGYHMYCIKQWLLLKNACPVCKAPVLKT</sequence>
<dbReference type="PANTHER" id="PTHR22937">
    <property type="entry name" value="E3 UBIQUITIN-PROTEIN LIGASE RNF165"/>
    <property type="match status" value="1"/>
</dbReference>